<gene>
    <name evidence="1" type="ORF">EVAR_45741_1</name>
</gene>
<organism evidence="1 2">
    <name type="scientific">Eumeta variegata</name>
    <name type="common">Bagworm moth</name>
    <name type="synonym">Eumeta japonica</name>
    <dbReference type="NCBI Taxonomy" id="151549"/>
    <lineage>
        <taxon>Eukaryota</taxon>
        <taxon>Metazoa</taxon>
        <taxon>Ecdysozoa</taxon>
        <taxon>Arthropoda</taxon>
        <taxon>Hexapoda</taxon>
        <taxon>Insecta</taxon>
        <taxon>Pterygota</taxon>
        <taxon>Neoptera</taxon>
        <taxon>Endopterygota</taxon>
        <taxon>Lepidoptera</taxon>
        <taxon>Glossata</taxon>
        <taxon>Ditrysia</taxon>
        <taxon>Tineoidea</taxon>
        <taxon>Psychidae</taxon>
        <taxon>Oiketicinae</taxon>
        <taxon>Eumeta</taxon>
    </lineage>
</organism>
<accession>A0A4C1YMZ5</accession>
<comment type="caution">
    <text evidence="1">The sequence shown here is derived from an EMBL/GenBank/DDBJ whole genome shotgun (WGS) entry which is preliminary data.</text>
</comment>
<proteinExistence type="predicted"/>
<dbReference type="EMBL" id="BGZK01001339">
    <property type="protein sequence ID" value="GBP77616.1"/>
    <property type="molecule type" value="Genomic_DNA"/>
</dbReference>
<sequence length="124" mass="13372">MDTFSPKRVTSALLASTEGILYLIEGNLTMGGENVKLPALDVNHITGDDGCHRPPTRADPPARESLKCPVRWGVGVTVVTDTVTTSGTGPESLTCSSLITPLARRRKVNTEHTVREFRSHLSGF</sequence>
<name>A0A4C1YMZ5_EUMVA</name>
<evidence type="ECO:0000313" key="1">
    <source>
        <dbReference type="EMBL" id="GBP77616.1"/>
    </source>
</evidence>
<protein>
    <submittedName>
        <fullName evidence="1">Uncharacterized protein</fullName>
    </submittedName>
</protein>
<dbReference type="AlphaFoldDB" id="A0A4C1YMZ5"/>
<keyword evidence="2" id="KW-1185">Reference proteome</keyword>
<reference evidence="1 2" key="1">
    <citation type="journal article" date="2019" name="Commun. Biol.">
        <title>The bagworm genome reveals a unique fibroin gene that provides high tensile strength.</title>
        <authorList>
            <person name="Kono N."/>
            <person name="Nakamura H."/>
            <person name="Ohtoshi R."/>
            <person name="Tomita M."/>
            <person name="Numata K."/>
            <person name="Arakawa K."/>
        </authorList>
    </citation>
    <scope>NUCLEOTIDE SEQUENCE [LARGE SCALE GENOMIC DNA]</scope>
</reference>
<dbReference type="Proteomes" id="UP000299102">
    <property type="component" value="Unassembled WGS sequence"/>
</dbReference>
<evidence type="ECO:0000313" key="2">
    <source>
        <dbReference type="Proteomes" id="UP000299102"/>
    </source>
</evidence>